<keyword evidence="1" id="KW-0145">Chemotaxis</keyword>
<dbReference type="Pfam" id="PF00015">
    <property type="entry name" value="MCPsignal"/>
    <property type="match status" value="1"/>
</dbReference>
<comment type="similarity">
    <text evidence="2">Belongs to the methyl-accepting chemotaxis (MCP) protein family.</text>
</comment>
<evidence type="ECO:0000259" key="6">
    <source>
        <dbReference type="PROSITE" id="PS50885"/>
    </source>
</evidence>
<dbReference type="AlphaFoldDB" id="A0A418VV36"/>
<keyword evidence="3" id="KW-0807">Transducer</keyword>
<dbReference type="Pfam" id="PF00672">
    <property type="entry name" value="HAMP"/>
    <property type="match status" value="1"/>
</dbReference>
<evidence type="ECO:0000313" key="8">
    <source>
        <dbReference type="Proteomes" id="UP000283458"/>
    </source>
</evidence>
<evidence type="ECO:0000313" key="7">
    <source>
        <dbReference type="EMBL" id="RJF81011.1"/>
    </source>
</evidence>
<dbReference type="RefSeq" id="WP_119831101.1">
    <property type="nucleotide sequence ID" value="NZ_QYUL01000002.1"/>
</dbReference>
<keyword evidence="4" id="KW-0812">Transmembrane</keyword>
<dbReference type="PANTHER" id="PTHR43531">
    <property type="entry name" value="PROTEIN ICFG"/>
    <property type="match status" value="1"/>
</dbReference>
<evidence type="ECO:0000256" key="2">
    <source>
        <dbReference type="ARBA" id="ARBA00029447"/>
    </source>
</evidence>
<feature type="transmembrane region" description="Helical" evidence="4">
    <location>
        <begin position="277"/>
        <end position="304"/>
    </location>
</feature>
<dbReference type="CDD" id="cd06225">
    <property type="entry name" value="HAMP"/>
    <property type="match status" value="1"/>
</dbReference>
<accession>A0A418VV36</accession>
<dbReference type="PANTHER" id="PTHR43531:SF11">
    <property type="entry name" value="METHYL-ACCEPTING CHEMOTAXIS PROTEIN 3"/>
    <property type="match status" value="1"/>
</dbReference>
<dbReference type="InterPro" id="IPR051310">
    <property type="entry name" value="MCP_chemotaxis"/>
</dbReference>
<evidence type="ECO:0000256" key="3">
    <source>
        <dbReference type="PROSITE-ProRule" id="PRU00284"/>
    </source>
</evidence>
<dbReference type="InterPro" id="IPR003660">
    <property type="entry name" value="HAMP_dom"/>
</dbReference>
<protein>
    <submittedName>
        <fullName evidence="7">HAMP domain-containing protein</fullName>
    </submittedName>
</protein>
<dbReference type="EMBL" id="QYUL01000002">
    <property type="protein sequence ID" value="RJF81011.1"/>
    <property type="molecule type" value="Genomic_DNA"/>
</dbReference>
<dbReference type="PROSITE" id="PS50885">
    <property type="entry name" value="HAMP"/>
    <property type="match status" value="1"/>
</dbReference>
<organism evidence="7 8">
    <name type="scientific">Azospirillum cavernae</name>
    <dbReference type="NCBI Taxonomy" id="2320860"/>
    <lineage>
        <taxon>Bacteria</taxon>
        <taxon>Pseudomonadati</taxon>
        <taxon>Pseudomonadota</taxon>
        <taxon>Alphaproteobacteria</taxon>
        <taxon>Rhodospirillales</taxon>
        <taxon>Azospirillaceae</taxon>
        <taxon>Azospirillum</taxon>
    </lineage>
</organism>
<dbReference type="GO" id="GO:0004888">
    <property type="term" value="F:transmembrane signaling receptor activity"/>
    <property type="evidence" value="ECO:0007669"/>
    <property type="project" value="TreeGrafter"/>
</dbReference>
<dbReference type="GO" id="GO:0005886">
    <property type="term" value="C:plasma membrane"/>
    <property type="evidence" value="ECO:0007669"/>
    <property type="project" value="TreeGrafter"/>
</dbReference>
<feature type="domain" description="Methyl-accepting transducer" evidence="5">
    <location>
        <begin position="345"/>
        <end position="588"/>
    </location>
</feature>
<keyword evidence="8" id="KW-1185">Reference proteome</keyword>
<keyword evidence="4" id="KW-0472">Membrane</keyword>
<dbReference type="GO" id="GO:0006935">
    <property type="term" value="P:chemotaxis"/>
    <property type="evidence" value="ECO:0007669"/>
    <property type="project" value="UniProtKB-KW"/>
</dbReference>
<name>A0A418VV36_9PROT</name>
<dbReference type="GO" id="GO:0007165">
    <property type="term" value="P:signal transduction"/>
    <property type="evidence" value="ECO:0007669"/>
    <property type="project" value="UniProtKB-KW"/>
</dbReference>
<dbReference type="InterPro" id="IPR004089">
    <property type="entry name" value="MCPsignal_dom"/>
</dbReference>
<dbReference type="Gene3D" id="1.10.287.950">
    <property type="entry name" value="Methyl-accepting chemotaxis protein"/>
    <property type="match status" value="1"/>
</dbReference>
<keyword evidence="4" id="KW-1133">Transmembrane helix</keyword>
<dbReference type="SUPFAM" id="SSF58104">
    <property type="entry name" value="Methyl-accepting chemotaxis protein (MCP) signaling domain"/>
    <property type="match status" value="1"/>
</dbReference>
<dbReference type="PROSITE" id="PS50111">
    <property type="entry name" value="CHEMOTAXIS_TRANSDUC_2"/>
    <property type="match status" value="1"/>
</dbReference>
<proteinExistence type="inferred from homology"/>
<evidence type="ECO:0000256" key="1">
    <source>
        <dbReference type="ARBA" id="ARBA00022500"/>
    </source>
</evidence>
<dbReference type="OrthoDB" id="354287at2"/>
<evidence type="ECO:0000256" key="4">
    <source>
        <dbReference type="SAM" id="Phobius"/>
    </source>
</evidence>
<reference evidence="7 8" key="1">
    <citation type="submission" date="2018-09" db="EMBL/GenBank/DDBJ databases">
        <authorList>
            <person name="Zhu H."/>
        </authorList>
    </citation>
    <scope>NUCLEOTIDE SEQUENCE [LARGE SCALE GENOMIC DNA]</scope>
    <source>
        <strain evidence="7 8">K2W22B-5</strain>
    </source>
</reference>
<comment type="caution">
    <text evidence="7">The sequence shown here is derived from an EMBL/GenBank/DDBJ whole genome shotgun (WGS) entry which is preliminary data.</text>
</comment>
<gene>
    <name evidence="7" type="ORF">D3877_12330</name>
</gene>
<dbReference type="SMART" id="SM00283">
    <property type="entry name" value="MA"/>
    <property type="match status" value="1"/>
</dbReference>
<sequence>MLRRLSIATRLGLAACLFLIPIGYGLWSQNESKSVLIAQARWEADGAAYLRGIDKVHAAISRSLVLRERLDSGGLAQSLVELRERYGAILGADDLSLEVEALVRAKDRSPMKVEARRALRKLAQLVANHSGIPLDPEMASFYLGDVFVLRLADLRELLIELRGGENADIQDKESARGKIELLSGRIESLLQDIEEAIASATGPQGNPAMADTLNETFQPFGLMMGHAMTMLDNGDSKPGLLAATFDAIDHFYSAANSQFIDVVEARVNRLNRERLRIGAIAGGLSLLAFAVVVAIVRLGVILPLRRMTEALGRLADGDVTVSVPQTRFDDEVADLGKAMQRFKKALEDTRSLSDTVVQATMQVSIATGQAAAAIAQVSDGAHGQMNSVERLRRSFLDTREAMTAVAAVSRTGQERSRDSADRLAESLADIGAMAEAVREIAEMSNEINRVTVAISKLAAHSNILSLNASIEASRAGEHGRGFSVVAGAVGALAQQTLGLAQEIASLARRSHERIARGLEVAAAVGQRMQEVSATIAETDRLSQTIVDEVERQRLSVDAIEETLMELSHISHANASASEEIAATMRGLAALTDDTRQRAQQVTQGEG</sequence>
<evidence type="ECO:0000259" key="5">
    <source>
        <dbReference type="PROSITE" id="PS50111"/>
    </source>
</evidence>
<feature type="domain" description="HAMP" evidence="6">
    <location>
        <begin position="298"/>
        <end position="351"/>
    </location>
</feature>
<dbReference type="Proteomes" id="UP000283458">
    <property type="component" value="Unassembled WGS sequence"/>
</dbReference>
<dbReference type="SMART" id="SM00304">
    <property type="entry name" value="HAMP"/>
    <property type="match status" value="1"/>
</dbReference>